<dbReference type="AlphaFoldDB" id="D3F408"/>
<dbReference type="RefSeq" id="WP_012931544.1">
    <property type="nucleotide sequence ID" value="NC_013739.1"/>
</dbReference>
<dbReference type="InterPro" id="IPR012826">
    <property type="entry name" value="FliN"/>
</dbReference>
<evidence type="ECO:0000256" key="2">
    <source>
        <dbReference type="ARBA" id="ARBA00009226"/>
    </source>
</evidence>
<keyword evidence="10" id="KW-1185">Reference proteome</keyword>
<accession>D3F408</accession>
<keyword evidence="9" id="KW-0969">Cilium</keyword>
<dbReference type="PANTHER" id="PTHR43484">
    <property type="match status" value="1"/>
</dbReference>
<keyword evidence="3" id="KW-1003">Cell membrane</keyword>
<dbReference type="InterPro" id="IPR001543">
    <property type="entry name" value="FliN-like_C"/>
</dbReference>
<evidence type="ECO:0000256" key="6">
    <source>
        <dbReference type="ARBA" id="ARBA00023136"/>
    </source>
</evidence>
<dbReference type="InterPro" id="IPR001172">
    <property type="entry name" value="FliN_T3SS_HrcQb"/>
</dbReference>
<keyword evidence="5" id="KW-0283">Flagellar rotation</keyword>
<evidence type="ECO:0000256" key="7">
    <source>
        <dbReference type="SAM" id="MobiDB-lite"/>
    </source>
</evidence>
<proteinExistence type="inferred from homology"/>
<keyword evidence="9" id="KW-0282">Flagellum</keyword>
<reference evidence="9 10" key="1">
    <citation type="journal article" date="2010" name="Stand. Genomic Sci.">
        <title>Complete genome sequence of Conexibacter woesei type strain (ID131577).</title>
        <authorList>
            <person name="Pukall R."/>
            <person name="Lapidus A."/>
            <person name="Glavina Del Rio T."/>
            <person name="Copeland A."/>
            <person name="Tice H."/>
            <person name="Cheng J.-F."/>
            <person name="Lucas S."/>
            <person name="Chen F."/>
            <person name="Nolan M."/>
            <person name="Bruce D."/>
            <person name="Goodwin L."/>
            <person name="Pitluck S."/>
            <person name="Mavromatis K."/>
            <person name="Ivanova N."/>
            <person name="Ovchinnikova G."/>
            <person name="Pati A."/>
            <person name="Chen A."/>
            <person name="Palaniappan K."/>
            <person name="Land M."/>
            <person name="Hauser L."/>
            <person name="Chang Y.-J."/>
            <person name="Jeffries C.D."/>
            <person name="Chain P."/>
            <person name="Meincke L."/>
            <person name="Sims D."/>
            <person name="Brettin T."/>
            <person name="Detter J.C."/>
            <person name="Rohde M."/>
            <person name="Goeker M."/>
            <person name="Bristow J."/>
            <person name="Eisen J.A."/>
            <person name="Markowitz V."/>
            <person name="Kyrpides N.C."/>
            <person name="Klenk H.-P."/>
            <person name="Hugenholtz P."/>
        </authorList>
    </citation>
    <scope>NUCLEOTIDE SEQUENCE [LARGE SCALE GENOMIC DNA]</scope>
    <source>
        <strain evidence="10">DSM 14684 / CIP 108061 / JCM 11494 / NBRC 100937 / ID131577</strain>
    </source>
</reference>
<dbReference type="PANTHER" id="PTHR43484:SF1">
    <property type="entry name" value="FLAGELLAR MOTOR SWITCH PROTEIN FLIN"/>
    <property type="match status" value="1"/>
</dbReference>
<dbReference type="Gene3D" id="2.30.330.10">
    <property type="entry name" value="SpoA-like"/>
    <property type="match status" value="1"/>
</dbReference>
<dbReference type="KEGG" id="cwo:Cwoe_0055"/>
<dbReference type="InterPro" id="IPR051469">
    <property type="entry name" value="FliN/MopA/SpaO"/>
</dbReference>
<dbReference type="GO" id="GO:0009425">
    <property type="term" value="C:bacterial-type flagellum basal body"/>
    <property type="evidence" value="ECO:0007669"/>
    <property type="project" value="InterPro"/>
</dbReference>
<reference evidence="10" key="2">
    <citation type="submission" date="2010-01" db="EMBL/GenBank/DDBJ databases">
        <title>The complete genome of Conexibacter woesei DSM 14684.</title>
        <authorList>
            <consortium name="US DOE Joint Genome Institute (JGI-PGF)"/>
            <person name="Lucas S."/>
            <person name="Copeland A."/>
            <person name="Lapidus A."/>
            <person name="Glavina del Rio T."/>
            <person name="Dalin E."/>
            <person name="Tice H."/>
            <person name="Bruce D."/>
            <person name="Goodwin L."/>
            <person name="Pitluck S."/>
            <person name="Kyrpides N."/>
            <person name="Mavromatis K."/>
            <person name="Ivanova N."/>
            <person name="Mikhailova N."/>
            <person name="Chertkov O."/>
            <person name="Brettin T."/>
            <person name="Detter J.C."/>
            <person name="Han C."/>
            <person name="Larimer F."/>
            <person name="Land M."/>
            <person name="Hauser L."/>
            <person name="Markowitz V."/>
            <person name="Cheng J.-F."/>
            <person name="Hugenholtz P."/>
            <person name="Woyke T."/>
            <person name="Wu D."/>
            <person name="Pukall R."/>
            <person name="Steenblock K."/>
            <person name="Schneider S."/>
            <person name="Klenk H.-P."/>
            <person name="Eisen J.A."/>
        </authorList>
    </citation>
    <scope>NUCLEOTIDE SEQUENCE [LARGE SCALE GENOMIC DNA]</scope>
    <source>
        <strain evidence="10">DSM 14684 / CIP 108061 / JCM 11494 / NBRC 100937 / ID131577</strain>
    </source>
</reference>
<feature type="region of interest" description="Disordered" evidence="7">
    <location>
        <begin position="1"/>
        <end position="27"/>
    </location>
</feature>
<evidence type="ECO:0000256" key="3">
    <source>
        <dbReference type="ARBA" id="ARBA00022475"/>
    </source>
</evidence>
<keyword evidence="4" id="KW-0145">Chemotaxis</keyword>
<evidence type="ECO:0000256" key="1">
    <source>
        <dbReference type="ARBA" id="ARBA00004413"/>
    </source>
</evidence>
<comment type="subcellular location">
    <subcellularLocation>
        <location evidence="1">Cell membrane</location>
        <topology evidence="1">Peripheral membrane protein</topology>
        <orientation evidence="1">Cytoplasmic side</orientation>
    </subcellularLocation>
</comment>
<protein>
    <submittedName>
        <fullName evidence="9">Flagellar motor switch protein FliN</fullName>
    </submittedName>
</protein>
<feature type="region of interest" description="Disordered" evidence="7">
    <location>
        <begin position="101"/>
        <end position="130"/>
    </location>
</feature>
<dbReference type="InterPro" id="IPR036429">
    <property type="entry name" value="SpoA-like_sf"/>
</dbReference>
<dbReference type="GO" id="GO:0005886">
    <property type="term" value="C:plasma membrane"/>
    <property type="evidence" value="ECO:0007669"/>
    <property type="project" value="UniProtKB-SubCell"/>
</dbReference>
<comment type="similarity">
    <text evidence="2">Belongs to the FliN/MopA/SpaO family.</text>
</comment>
<dbReference type="GO" id="GO:0003774">
    <property type="term" value="F:cytoskeletal motor activity"/>
    <property type="evidence" value="ECO:0007669"/>
    <property type="project" value="InterPro"/>
</dbReference>
<evidence type="ECO:0000259" key="8">
    <source>
        <dbReference type="Pfam" id="PF01052"/>
    </source>
</evidence>
<evidence type="ECO:0000313" key="9">
    <source>
        <dbReference type="EMBL" id="ADB48491.1"/>
    </source>
</evidence>
<evidence type="ECO:0000256" key="5">
    <source>
        <dbReference type="ARBA" id="ARBA00022779"/>
    </source>
</evidence>
<keyword evidence="6" id="KW-0472">Membrane</keyword>
<dbReference type="HOGENOM" id="CLU_097058_4_1_11"/>
<dbReference type="GO" id="GO:0071973">
    <property type="term" value="P:bacterial-type flagellum-dependent cell motility"/>
    <property type="evidence" value="ECO:0007669"/>
    <property type="project" value="InterPro"/>
</dbReference>
<dbReference type="PRINTS" id="PR00956">
    <property type="entry name" value="FLGMOTORFLIN"/>
</dbReference>
<dbReference type="EMBL" id="CP001854">
    <property type="protein sequence ID" value="ADB48491.1"/>
    <property type="molecule type" value="Genomic_DNA"/>
</dbReference>
<dbReference type="STRING" id="469383.Cwoe_0055"/>
<keyword evidence="9" id="KW-0966">Cell projection</keyword>
<sequence length="130" mass="13395">MSHEMELPAFDRPTAANGSHTGQNDLGRLSDVPVELAVEIGRTRMTVGETLELRPGSIVVLNRMAGEPVDLLVNGTPIAHGEVVVIDEEFGLRITDVLGAPAGEQNGRASGEASAADASGQSPAEAPGTV</sequence>
<organism evidence="9 10">
    <name type="scientific">Conexibacter woesei (strain DSM 14684 / CCUG 47730 / CIP 108061 / JCM 11494 / NBRC 100937 / ID131577)</name>
    <dbReference type="NCBI Taxonomy" id="469383"/>
    <lineage>
        <taxon>Bacteria</taxon>
        <taxon>Bacillati</taxon>
        <taxon>Actinomycetota</taxon>
        <taxon>Thermoleophilia</taxon>
        <taxon>Solirubrobacterales</taxon>
        <taxon>Conexibacteraceae</taxon>
        <taxon>Conexibacter</taxon>
    </lineage>
</organism>
<gene>
    <name evidence="9" type="ordered locus">Cwoe_0055</name>
</gene>
<evidence type="ECO:0000313" key="10">
    <source>
        <dbReference type="Proteomes" id="UP000008229"/>
    </source>
</evidence>
<dbReference type="OrthoDB" id="9773459at2"/>
<feature type="compositionally biased region" description="Low complexity" evidence="7">
    <location>
        <begin position="107"/>
        <end position="120"/>
    </location>
</feature>
<name>D3F408_CONWI</name>
<feature type="domain" description="Flagellar motor switch protein FliN-like C-terminal" evidence="8">
    <location>
        <begin position="28"/>
        <end position="98"/>
    </location>
</feature>
<dbReference type="GO" id="GO:0006935">
    <property type="term" value="P:chemotaxis"/>
    <property type="evidence" value="ECO:0007669"/>
    <property type="project" value="UniProtKB-KW"/>
</dbReference>
<evidence type="ECO:0000256" key="4">
    <source>
        <dbReference type="ARBA" id="ARBA00022500"/>
    </source>
</evidence>
<dbReference type="Pfam" id="PF01052">
    <property type="entry name" value="FliMN_C"/>
    <property type="match status" value="1"/>
</dbReference>
<dbReference type="Proteomes" id="UP000008229">
    <property type="component" value="Chromosome"/>
</dbReference>
<dbReference type="NCBIfam" id="TIGR02480">
    <property type="entry name" value="fliN"/>
    <property type="match status" value="1"/>
</dbReference>
<dbReference type="SUPFAM" id="SSF101801">
    <property type="entry name" value="Surface presentation of antigens (SPOA)"/>
    <property type="match status" value="1"/>
</dbReference>
<dbReference type="eggNOG" id="COG1886">
    <property type="taxonomic scope" value="Bacteria"/>
</dbReference>